<dbReference type="AlphaFoldDB" id="A0A024UCX6"/>
<feature type="repeat" description="PPR" evidence="17">
    <location>
        <begin position="117"/>
        <end position="151"/>
    </location>
</feature>
<dbReference type="Pfam" id="PF16953">
    <property type="entry name" value="PRORP"/>
    <property type="match status" value="1"/>
</dbReference>
<protein>
    <recommendedName>
        <fullName evidence="15">Mitochondrial ribonuclease P catalytic subunit</fullName>
        <ecNumber evidence="5">3.1.26.5</ecNumber>
    </recommendedName>
    <alternativeName>
        <fullName evidence="16">Mitochondrial ribonuclease P protein 3</fullName>
    </alternativeName>
</protein>
<dbReference type="RefSeq" id="XP_008867682.1">
    <property type="nucleotide sequence ID" value="XM_008869460.1"/>
</dbReference>
<evidence type="ECO:0000256" key="15">
    <source>
        <dbReference type="ARBA" id="ARBA00044536"/>
    </source>
</evidence>
<evidence type="ECO:0000256" key="8">
    <source>
        <dbReference type="ARBA" id="ARBA00022723"/>
    </source>
</evidence>
<sequence length="481" mass="54662">MADEAVTGTKRSAAAEMDLPKKKKLKKLTPEQLTQLEYRKRLEACAASSNAPEALALFHEMKQMGVPLHTYLYQVILNICGQSTAANNLVADAFEVYEHMKIHAAAAMPKSKKHPVDESSYSALIKLCSKQHMTERALALITELEDNKVAPKLRTFAPLLVEFTSILDLKQAWWVYEKLVHHGIDATEAEYAALLGASSALNDLDMFYKVLGIFCDEILVPSPSTWQILKEFFGKPGIHKDKWLCNVGEVNKAGICSVTGSTLQSVELSAEKQQALLTKVENLVCTSDERVAQWAAFKAWLDEHGPFDVIIDAANVGYFNQNFEGGGFNYGQIQTVVQAYQSKGLTPLIVLHKRRTKDNQVPAQHRAMVQQWKDEKTMFNCEYGNNDDWYWLYAAVKLGGRTLVVSNDEMRDHHFQMIHNQDFHRWKERHLVHYEVRGHNVVLHEPSVYSKRSQHLASSWHFPTTSSSDWLVFHRRRQPAP</sequence>
<dbReference type="InterPro" id="IPR033495">
    <property type="entry name" value="MRPP3_PIN_dom"/>
</dbReference>
<dbReference type="GO" id="GO:0004526">
    <property type="term" value="F:ribonuclease P activity"/>
    <property type="evidence" value="ECO:0007669"/>
    <property type="project" value="UniProtKB-EC"/>
</dbReference>
<evidence type="ECO:0000256" key="7">
    <source>
        <dbReference type="ARBA" id="ARBA00022722"/>
    </source>
</evidence>
<evidence type="ECO:0000259" key="20">
    <source>
        <dbReference type="Pfam" id="PF17177"/>
    </source>
</evidence>
<keyword evidence="10" id="KW-0378">Hydrolase</keyword>
<dbReference type="GO" id="GO:0001682">
    <property type="term" value="P:tRNA 5'-leader removal"/>
    <property type="evidence" value="ECO:0007669"/>
    <property type="project" value="TreeGrafter"/>
</dbReference>
<comment type="catalytic activity">
    <reaction evidence="1">
        <text>Endonucleolytic cleavage of RNA, removing 5'-extranucleotides from tRNA precursor.</text>
        <dbReference type="EC" id="3.1.26.5"/>
    </reaction>
</comment>
<evidence type="ECO:0000256" key="3">
    <source>
        <dbReference type="ARBA" id="ARBA00004173"/>
    </source>
</evidence>
<evidence type="ECO:0000256" key="11">
    <source>
        <dbReference type="ARBA" id="ARBA00022833"/>
    </source>
</evidence>
<name>A0A024UCX6_9STRA</name>
<dbReference type="InterPro" id="IPR031595">
    <property type="entry name" value="PRORP_C"/>
</dbReference>
<dbReference type="GeneID" id="20081963"/>
<feature type="domain" description="PRORP" evidence="19">
    <location>
        <begin position="250"/>
        <end position="467"/>
    </location>
</feature>
<dbReference type="EC" id="3.1.26.5" evidence="5"/>
<dbReference type="InterPro" id="IPR011990">
    <property type="entry name" value="TPR-like_helical_dom_sf"/>
</dbReference>
<keyword evidence="6" id="KW-0819">tRNA processing</keyword>
<evidence type="ECO:0000256" key="13">
    <source>
        <dbReference type="ARBA" id="ARBA00022946"/>
    </source>
</evidence>
<keyword evidence="13" id="KW-0809">Transit peptide</keyword>
<feature type="domain" description="PROP1-like PPR" evidence="20">
    <location>
        <begin position="30"/>
        <end position="233"/>
    </location>
</feature>
<evidence type="ECO:0000256" key="16">
    <source>
        <dbReference type="ARBA" id="ARBA00044559"/>
    </source>
</evidence>
<evidence type="ECO:0000256" key="18">
    <source>
        <dbReference type="SAM" id="MobiDB-lite"/>
    </source>
</evidence>
<evidence type="ECO:0000256" key="1">
    <source>
        <dbReference type="ARBA" id="ARBA00000928"/>
    </source>
</evidence>
<evidence type="ECO:0000256" key="5">
    <source>
        <dbReference type="ARBA" id="ARBA00012179"/>
    </source>
</evidence>
<evidence type="ECO:0000256" key="14">
    <source>
        <dbReference type="ARBA" id="ARBA00023128"/>
    </source>
</evidence>
<dbReference type="EMBL" id="KI913959">
    <property type="protein sequence ID" value="ETW03453.1"/>
    <property type="molecule type" value="Genomic_DNA"/>
</dbReference>
<gene>
    <name evidence="21" type="ORF">H310_04913</name>
</gene>
<evidence type="ECO:0000256" key="9">
    <source>
        <dbReference type="ARBA" id="ARBA00022737"/>
    </source>
</evidence>
<evidence type="ECO:0000256" key="2">
    <source>
        <dbReference type="ARBA" id="ARBA00001946"/>
    </source>
</evidence>
<comment type="cofactor">
    <cofactor evidence="2">
        <name>Mg(2+)</name>
        <dbReference type="ChEBI" id="CHEBI:18420"/>
    </cofactor>
</comment>
<dbReference type="GO" id="GO:0046872">
    <property type="term" value="F:metal ion binding"/>
    <property type="evidence" value="ECO:0007669"/>
    <property type="project" value="UniProtKB-KW"/>
</dbReference>
<dbReference type="OrthoDB" id="46913at2759"/>
<evidence type="ECO:0000313" key="21">
    <source>
        <dbReference type="EMBL" id="ETW03453.1"/>
    </source>
</evidence>
<keyword evidence="12" id="KW-0460">Magnesium</keyword>
<dbReference type="InterPro" id="IPR033443">
    <property type="entry name" value="PROP1-like_PPR_dom"/>
</dbReference>
<evidence type="ECO:0000256" key="10">
    <source>
        <dbReference type="ARBA" id="ARBA00022801"/>
    </source>
</evidence>
<dbReference type="VEuPathDB" id="FungiDB:H310_04913"/>
<organism evidence="21">
    <name type="scientific">Aphanomyces invadans</name>
    <dbReference type="NCBI Taxonomy" id="157072"/>
    <lineage>
        <taxon>Eukaryota</taxon>
        <taxon>Sar</taxon>
        <taxon>Stramenopiles</taxon>
        <taxon>Oomycota</taxon>
        <taxon>Saprolegniomycetes</taxon>
        <taxon>Saprolegniales</taxon>
        <taxon>Verrucalvaceae</taxon>
        <taxon>Aphanomyces</taxon>
    </lineage>
</organism>
<dbReference type="PROSITE" id="PS51375">
    <property type="entry name" value="PPR"/>
    <property type="match status" value="1"/>
</dbReference>
<evidence type="ECO:0000256" key="12">
    <source>
        <dbReference type="ARBA" id="ARBA00022842"/>
    </source>
</evidence>
<keyword evidence="7" id="KW-0540">Nuclease</keyword>
<dbReference type="PANTHER" id="PTHR13547">
    <property type="match status" value="1"/>
</dbReference>
<dbReference type="Gene3D" id="1.25.40.10">
    <property type="entry name" value="Tetratricopeptide repeat domain"/>
    <property type="match status" value="1"/>
</dbReference>
<dbReference type="GO" id="GO:0005739">
    <property type="term" value="C:mitochondrion"/>
    <property type="evidence" value="ECO:0007669"/>
    <property type="project" value="UniProtKB-SubCell"/>
</dbReference>
<proteinExistence type="inferred from homology"/>
<dbReference type="eggNOG" id="KOG1347">
    <property type="taxonomic scope" value="Eukaryota"/>
</dbReference>
<dbReference type="CDD" id="cd18718">
    <property type="entry name" value="PIN_PRORP"/>
    <property type="match status" value="1"/>
</dbReference>
<dbReference type="Pfam" id="PF17177">
    <property type="entry name" value="PPR_long"/>
    <property type="match status" value="1"/>
</dbReference>
<dbReference type="Gene3D" id="3.40.50.11980">
    <property type="match status" value="1"/>
</dbReference>
<feature type="region of interest" description="Disordered" evidence="18">
    <location>
        <begin position="1"/>
        <end position="21"/>
    </location>
</feature>
<evidence type="ECO:0000256" key="6">
    <source>
        <dbReference type="ARBA" id="ARBA00022694"/>
    </source>
</evidence>
<reference evidence="21" key="1">
    <citation type="submission" date="2013-12" db="EMBL/GenBank/DDBJ databases">
        <title>The Genome Sequence of Aphanomyces invadans NJM9701.</title>
        <authorList>
            <consortium name="The Broad Institute Genomics Platform"/>
            <person name="Russ C."/>
            <person name="Tyler B."/>
            <person name="van West P."/>
            <person name="Dieguez-Uribeondo J."/>
            <person name="Young S.K."/>
            <person name="Zeng Q."/>
            <person name="Gargeya S."/>
            <person name="Fitzgerald M."/>
            <person name="Abouelleil A."/>
            <person name="Alvarado L."/>
            <person name="Chapman S.B."/>
            <person name="Gainer-Dewar J."/>
            <person name="Goldberg J."/>
            <person name="Griggs A."/>
            <person name="Gujja S."/>
            <person name="Hansen M."/>
            <person name="Howarth C."/>
            <person name="Imamovic A."/>
            <person name="Ireland A."/>
            <person name="Larimer J."/>
            <person name="McCowan C."/>
            <person name="Murphy C."/>
            <person name="Pearson M."/>
            <person name="Poon T.W."/>
            <person name="Priest M."/>
            <person name="Roberts A."/>
            <person name="Saif S."/>
            <person name="Shea T."/>
            <person name="Sykes S."/>
            <person name="Wortman J."/>
            <person name="Nusbaum C."/>
            <person name="Birren B."/>
        </authorList>
    </citation>
    <scope>NUCLEOTIDE SEQUENCE [LARGE SCALE GENOMIC DNA]</scope>
    <source>
        <strain evidence="21">NJM9701</strain>
    </source>
</reference>
<comment type="similarity">
    <text evidence="4">Belongs to the PPR family. P subfamily.</text>
</comment>
<evidence type="ECO:0000256" key="4">
    <source>
        <dbReference type="ARBA" id="ARBA00007626"/>
    </source>
</evidence>
<evidence type="ECO:0000256" key="17">
    <source>
        <dbReference type="PROSITE-ProRule" id="PRU00708"/>
    </source>
</evidence>
<keyword evidence="14" id="KW-0496">Mitochondrion</keyword>
<comment type="subcellular location">
    <subcellularLocation>
        <location evidence="3">Mitochondrion</location>
    </subcellularLocation>
</comment>
<dbReference type="STRING" id="157072.A0A024UCX6"/>
<dbReference type="PANTHER" id="PTHR13547:SF1">
    <property type="entry name" value="MITOCHONDRIAL RIBONUCLEASE P CATALYTIC SUBUNIT"/>
    <property type="match status" value="1"/>
</dbReference>
<evidence type="ECO:0000259" key="19">
    <source>
        <dbReference type="Pfam" id="PF16953"/>
    </source>
</evidence>
<keyword evidence="9" id="KW-0677">Repeat</keyword>
<dbReference type="InterPro" id="IPR002885">
    <property type="entry name" value="PPR_rpt"/>
</dbReference>
<keyword evidence="11" id="KW-0862">Zinc</keyword>
<accession>A0A024UCX6</accession>
<keyword evidence="8" id="KW-0479">Metal-binding</keyword>